<feature type="transmembrane region" description="Helical" evidence="1">
    <location>
        <begin position="36"/>
        <end position="57"/>
    </location>
</feature>
<evidence type="ECO:0000313" key="3">
    <source>
        <dbReference type="EMBL" id="MRU24561.1"/>
    </source>
</evidence>
<organism evidence="3 4">
    <name type="scientific">Xylella fastidiosa subsp. multiplex</name>
    <dbReference type="NCBI Taxonomy" id="644357"/>
    <lineage>
        <taxon>Bacteria</taxon>
        <taxon>Pseudomonadati</taxon>
        <taxon>Pseudomonadota</taxon>
        <taxon>Gammaproteobacteria</taxon>
        <taxon>Lysobacterales</taxon>
        <taxon>Lysobacteraceae</taxon>
        <taxon>Xylella</taxon>
    </lineage>
</organism>
<feature type="transmembrane region" description="Helical" evidence="1">
    <location>
        <begin position="77"/>
        <end position="101"/>
    </location>
</feature>
<accession>A0A9Q4MLF3</accession>
<reference evidence="3" key="1">
    <citation type="submission" date="2019-05" db="EMBL/GenBank/DDBJ databases">
        <authorList>
            <person name="Castillo A."/>
            <person name="Giampetruzzi A."/>
            <person name="Landa B."/>
            <person name="Saponari M."/>
            <person name="Almeida R.P.P."/>
            <person name="Moralejo E."/>
            <person name="Marco-Noales E."/>
            <person name="Velasco-Amo M.P."/>
            <person name="Roman-Ecija M."/>
            <person name="Navarro I."/>
            <person name="Monterde A."/>
            <person name="Barbe S."/>
        </authorList>
    </citation>
    <scope>NUCLEOTIDE SEQUENCE</scope>
    <source>
        <strain evidence="3">XYL1981</strain>
    </source>
</reference>
<evidence type="ECO:0000259" key="2">
    <source>
        <dbReference type="Pfam" id="PF04235"/>
    </source>
</evidence>
<evidence type="ECO:0000313" key="4">
    <source>
        <dbReference type="Proteomes" id="UP000474061"/>
    </source>
</evidence>
<dbReference type="InterPro" id="IPR052529">
    <property type="entry name" value="Bact_Transport_Assoc"/>
</dbReference>
<keyword evidence="1" id="KW-1133">Transmembrane helix</keyword>
<comment type="caution">
    <text evidence="3">The sequence shown here is derived from an EMBL/GenBank/DDBJ whole genome shotgun (WGS) entry which is preliminary data.</text>
</comment>
<dbReference type="AlphaFoldDB" id="A0A9Q4MLF3"/>
<reference evidence="3" key="2">
    <citation type="journal article" date="2020" name="Appl. Environ. Microbiol.">
        <title>Multiple intercontinental introductions associated with the emergence of a plant pathogen in Europe.</title>
        <authorList>
            <person name="Landa B.B."/>
            <person name="Castillo A.I."/>
            <person name="Giampetruzzi A."/>
            <person name="Kahn A."/>
            <person name="Roman-Ecija M."/>
            <person name="Velasco-Amo M.P."/>
            <person name="Navas-Cortes J.A."/>
            <person name="Marco-Noales E."/>
            <person name="Barbe S."/>
            <person name="Moralejo E."/>
            <person name="Coletta-Filho H.D."/>
            <person name="Saldarelli P."/>
            <person name="Saponari M."/>
            <person name="Almeida R.P.P."/>
        </authorList>
    </citation>
    <scope>NUCLEOTIDE SEQUENCE</scope>
    <source>
        <strain evidence="3">XYL1981</strain>
    </source>
</reference>
<proteinExistence type="predicted"/>
<feature type="transmembrane region" description="Helical" evidence="1">
    <location>
        <begin position="380"/>
        <end position="400"/>
    </location>
</feature>
<feature type="domain" description="DUF418" evidence="2">
    <location>
        <begin position="262"/>
        <end position="418"/>
    </location>
</feature>
<keyword evidence="1" id="KW-0472">Membrane</keyword>
<evidence type="ECO:0000256" key="1">
    <source>
        <dbReference type="SAM" id="Phobius"/>
    </source>
</evidence>
<dbReference type="RefSeq" id="WP_004083484.1">
    <property type="nucleotide sequence ID" value="NZ_CP064326.1"/>
</dbReference>
<feature type="transmembrane region" description="Helical" evidence="1">
    <location>
        <begin position="122"/>
        <end position="147"/>
    </location>
</feature>
<keyword evidence="1" id="KW-0812">Transmembrane</keyword>
<feature type="transmembrane region" description="Helical" evidence="1">
    <location>
        <begin position="282"/>
        <end position="299"/>
    </location>
</feature>
<feature type="transmembrane region" description="Helical" evidence="1">
    <location>
        <begin position="354"/>
        <end position="373"/>
    </location>
</feature>
<dbReference type="EMBL" id="VDCJ01000352">
    <property type="protein sequence ID" value="MRU24561.1"/>
    <property type="molecule type" value="Genomic_DNA"/>
</dbReference>
<sequence>MTAPLQNTTLSMVCMSSATPPLLPIAQSERIAILDILRGCALLGILLMNIECFVGPLDAGTTGIDPQLTGMDRIADALIYVLIQGKFYTLFSLLFGMGFAVMSKRAADVGRAFMPFYLRRSLGLLTIGLIHAVLIWSGDILVLYALMSVPLLTSRRLCTAALPLTGVLLYLIPVALMSIYCWADFIVSTSSNSENIKSWQEVLAQNGTETAQVIREQRHAYGAGSYVQATVQRLHDVKNGLESLIINGVHVLGMFLLGTWFVRSGAILQPERYTRLFAWLRWGAWPLGLTAMLLSVHLASWQDVTRVDPRAFSAFALSMIAGLLMCLGYLAWGIRAAFALTWAAPAGRMALSNYLLQSMVCTLIFYGYGLGFFERLPRVWQLPFAIALFTFQVALSRWWLQRFRFGPCEWLWRSFTYLRWEPLRVASTAR</sequence>
<gene>
    <name evidence="3" type="ORF">FG476_11010</name>
</gene>
<feature type="transmembrane region" description="Helical" evidence="1">
    <location>
        <begin position="167"/>
        <end position="187"/>
    </location>
</feature>
<dbReference type="InterPro" id="IPR007349">
    <property type="entry name" value="DUF418"/>
</dbReference>
<feature type="transmembrane region" description="Helical" evidence="1">
    <location>
        <begin position="311"/>
        <end position="334"/>
    </location>
</feature>
<dbReference type="Proteomes" id="UP000474061">
    <property type="component" value="Unassembled WGS sequence"/>
</dbReference>
<name>A0A9Q4MLF3_XYLFS</name>
<feature type="transmembrane region" description="Helical" evidence="1">
    <location>
        <begin position="244"/>
        <end position="262"/>
    </location>
</feature>
<dbReference type="PANTHER" id="PTHR30590">
    <property type="entry name" value="INNER MEMBRANE PROTEIN"/>
    <property type="match status" value="1"/>
</dbReference>
<dbReference type="PANTHER" id="PTHR30590:SF2">
    <property type="entry name" value="INNER MEMBRANE PROTEIN"/>
    <property type="match status" value="1"/>
</dbReference>
<dbReference type="Pfam" id="PF04235">
    <property type="entry name" value="DUF418"/>
    <property type="match status" value="1"/>
</dbReference>
<protein>
    <submittedName>
        <fullName evidence="3">DUF418 domain-containing protein</fullName>
    </submittedName>
</protein>